<dbReference type="Proteomes" id="UP001622968">
    <property type="component" value="Unassembled WGS sequence"/>
</dbReference>
<dbReference type="SUPFAM" id="SSF55729">
    <property type="entry name" value="Acyl-CoA N-acyltransferases (Nat)"/>
    <property type="match status" value="1"/>
</dbReference>
<dbReference type="InterPro" id="IPR016181">
    <property type="entry name" value="Acyl_CoA_acyltransferase"/>
</dbReference>
<dbReference type="InterPro" id="IPR000182">
    <property type="entry name" value="GNAT_dom"/>
</dbReference>
<evidence type="ECO:0000259" key="1">
    <source>
        <dbReference type="PROSITE" id="PS51186"/>
    </source>
</evidence>
<proteinExistence type="predicted"/>
<reference evidence="2 3" key="1">
    <citation type="submission" date="2024-11" db="EMBL/GenBank/DDBJ databases">
        <title>Draft genomes of five putative biosurfactant-producing Serratia sp. isolates from Laguna de Bay, Philippines.</title>
        <authorList>
            <person name="Lantican N."/>
            <person name="Barredo G.A."/>
            <person name="Rosana A."/>
            <person name="Siababa A.C."/>
            <person name="Montecillo A."/>
        </authorList>
    </citation>
    <scope>NUCLEOTIDE SEQUENCE [LARGE SCALE GENOMIC DNA]</scope>
    <source>
        <strain evidence="2 3">WS11a</strain>
    </source>
</reference>
<feature type="domain" description="N-acetyltransferase" evidence="1">
    <location>
        <begin position="1"/>
        <end position="136"/>
    </location>
</feature>
<dbReference type="PROSITE" id="PS51186">
    <property type="entry name" value="GNAT"/>
    <property type="match status" value="1"/>
</dbReference>
<protein>
    <submittedName>
        <fullName evidence="2">GNAT family N-acetyltransferase</fullName>
        <ecNumber evidence="2">2.3.-.-</ecNumber>
    </submittedName>
</protein>
<dbReference type="GeneID" id="301145951"/>
<evidence type="ECO:0000313" key="3">
    <source>
        <dbReference type="Proteomes" id="UP001622968"/>
    </source>
</evidence>
<dbReference type="CDD" id="cd04301">
    <property type="entry name" value="NAT_SF"/>
    <property type="match status" value="1"/>
</dbReference>
<dbReference type="GO" id="GO:0016746">
    <property type="term" value="F:acyltransferase activity"/>
    <property type="evidence" value="ECO:0007669"/>
    <property type="project" value="UniProtKB-KW"/>
</dbReference>
<accession>A0ABW8QHB7</accession>
<keyword evidence="2" id="KW-0808">Transferase</keyword>
<comment type="caution">
    <text evidence="2">The sequence shown here is derived from an EMBL/GenBank/DDBJ whole genome shotgun (WGS) entry which is preliminary data.</text>
</comment>
<dbReference type="EC" id="2.3.-.-" evidence="2"/>
<dbReference type="EMBL" id="JBJHGH010000001">
    <property type="protein sequence ID" value="MFK8974867.1"/>
    <property type="molecule type" value="Genomic_DNA"/>
</dbReference>
<dbReference type="RefSeq" id="WP_060430026.1">
    <property type="nucleotide sequence ID" value="NZ_CP124750.1"/>
</dbReference>
<sequence>MENENLTLHYDNDARSFLEGQLDRFNSKFMGLNAHEYGVYYKDGDEKIIAGLYAESYGAVFYIHYLWIDEAQRGRRLGHRLLEAAEAHARQLGFASVSVDTFSFQAPNFYLKQGFQMIGELDCGNEITRSYLNKQL</sequence>
<keyword evidence="3" id="KW-1185">Reference proteome</keyword>
<dbReference type="Gene3D" id="3.40.630.30">
    <property type="match status" value="1"/>
</dbReference>
<organism evidence="2 3">
    <name type="scientific">Serratia sarumanii</name>
    <dbReference type="NCBI Taxonomy" id="3020826"/>
    <lineage>
        <taxon>Bacteria</taxon>
        <taxon>Pseudomonadati</taxon>
        <taxon>Pseudomonadota</taxon>
        <taxon>Gammaproteobacteria</taxon>
        <taxon>Enterobacterales</taxon>
        <taxon>Yersiniaceae</taxon>
        <taxon>Serratia</taxon>
    </lineage>
</organism>
<dbReference type="Pfam" id="PF00583">
    <property type="entry name" value="Acetyltransf_1"/>
    <property type="match status" value="1"/>
</dbReference>
<name>A0ABW8QHB7_9GAMM</name>
<keyword evidence="2" id="KW-0012">Acyltransferase</keyword>
<gene>
    <name evidence="2" type="ORF">ACJBEI_06525</name>
</gene>
<evidence type="ECO:0000313" key="2">
    <source>
        <dbReference type="EMBL" id="MFK8974867.1"/>
    </source>
</evidence>